<organism evidence="1 2">
    <name type="scientific">Paxillus rubicundulus Ve08.2h10</name>
    <dbReference type="NCBI Taxonomy" id="930991"/>
    <lineage>
        <taxon>Eukaryota</taxon>
        <taxon>Fungi</taxon>
        <taxon>Dikarya</taxon>
        <taxon>Basidiomycota</taxon>
        <taxon>Agaricomycotina</taxon>
        <taxon>Agaricomycetes</taxon>
        <taxon>Agaricomycetidae</taxon>
        <taxon>Boletales</taxon>
        <taxon>Paxilineae</taxon>
        <taxon>Paxillaceae</taxon>
        <taxon>Paxillus</taxon>
    </lineage>
</organism>
<accession>A0A0D0D0Q6</accession>
<dbReference type="EMBL" id="KN827118">
    <property type="protein sequence ID" value="KIK77141.1"/>
    <property type="molecule type" value="Genomic_DNA"/>
</dbReference>
<feature type="non-terminal residue" evidence="1">
    <location>
        <position position="147"/>
    </location>
</feature>
<protein>
    <submittedName>
        <fullName evidence="1">Uncharacterized protein</fullName>
    </submittedName>
</protein>
<proteinExistence type="predicted"/>
<dbReference type="HOGENOM" id="CLU_1772546_0_0_1"/>
<evidence type="ECO:0000313" key="2">
    <source>
        <dbReference type="Proteomes" id="UP000054538"/>
    </source>
</evidence>
<keyword evidence="2" id="KW-1185">Reference proteome</keyword>
<reference evidence="2" key="2">
    <citation type="submission" date="2015-01" db="EMBL/GenBank/DDBJ databases">
        <title>Evolutionary Origins and Diversification of the Mycorrhizal Mutualists.</title>
        <authorList>
            <consortium name="DOE Joint Genome Institute"/>
            <consortium name="Mycorrhizal Genomics Consortium"/>
            <person name="Kohler A."/>
            <person name="Kuo A."/>
            <person name="Nagy L.G."/>
            <person name="Floudas D."/>
            <person name="Copeland A."/>
            <person name="Barry K.W."/>
            <person name="Cichocki N."/>
            <person name="Veneault-Fourrey C."/>
            <person name="LaButti K."/>
            <person name="Lindquist E.A."/>
            <person name="Lipzen A."/>
            <person name="Lundell T."/>
            <person name="Morin E."/>
            <person name="Murat C."/>
            <person name="Riley R."/>
            <person name="Ohm R."/>
            <person name="Sun H."/>
            <person name="Tunlid A."/>
            <person name="Henrissat B."/>
            <person name="Grigoriev I.V."/>
            <person name="Hibbett D.S."/>
            <person name="Martin F."/>
        </authorList>
    </citation>
    <scope>NUCLEOTIDE SEQUENCE [LARGE SCALE GENOMIC DNA]</scope>
    <source>
        <strain evidence="2">Ve08.2h10</strain>
    </source>
</reference>
<dbReference type="InParanoid" id="A0A0D0D0Q6"/>
<dbReference type="AlphaFoldDB" id="A0A0D0D0Q6"/>
<sequence length="147" mass="15595">MLQQEPVFAGNHAAPMCTPTHHGLEVTTSSTTGVLKVHADYLCFEVVSQFTEDAYATEDRLFPASMLQLLTPASQVITHVIATQSRSSVAAGPRAGPSLPDPCVIQQSVNATQRKSSVHLPAVAVMPPLAPCSLVPPMNLLRARGPD</sequence>
<evidence type="ECO:0000313" key="1">
    <source>
        <dbReference type="EMBL" id="KIK77141.1"/>
    </source>
</evidence>
<name>A0A0D0D0Q6_9AGAM</name>
<dbReference type="Proteomes" id="UP000054538">
    <property type="component" value="Unassembled WGS sequence"/>
</dbReference>
<reference evidence="1 2" key="1">
    <citation type="submission" date="2014-04" db="EMBL/GenBank/DDBJ databases">
        <authorList>
            <consortium name="DOE Joint Genome Institute"/>
            <person name="Kuo A."/>
            <person name="Kohler A."/>
            <person name="Jargeat P."/>
            <person name="Nagy L.G."/>
            <person name="Floudas D."/>
            <person name="Copeland A."/>
            <person name="Barry K.W."/>
            <person name="Cichocki N."/>
            <person name="Veneault-Fourrey C."/>
            <person name="LaButti K."/>
            <person name="Lindquist E.A."/>
            <person name="Lipzen A."/>
            <person name="Lundell T."/>
            <person name="Morin E."/>
            <person name="Murat C."/>
            <person name="Sun H."/>
            <person name="Tunlid A."/>
            <person name="Henrissat B."/>
            <person name="Grigoriev I.V."/>
            <person name="Hibbett D.S."/>
            <person name="Martin F."/>
            <person name="Nordberg H.P."/>
            <person name="Cantor M.N."/>
            <person name="Hua S.X."/>
        </authorList>
    </citation>
    <scope>NUCLEOTIDE SEQUENCE [LARGE SCALE GENOMIC DNA]</scope>
    <source>
        <strain evidence="1 2">Ve08.2h10</strain>
    </source>
</reference>
<gene>
    <name evidence="1" type="ORF">PAXRUDRAFT_28857</name>
</gene>